<feature type="region of interest" description="Disordered" evidence="8">
    <location>
        <begin position="1"/>
        <end position="54"/>
    </location>
</feature>
<evidence type="ECO:0000256" key="4">
    <source>
        <dbReference type="ARBA" id="ARBA00022764"/>
    </source>
</evidence>
<name>A0ABT4RM25_9ACTN</name>
<dbReference type="Pfam" id="PF03411">
    <property type="entry name" value="Peptidase_M74"/>
    <property type="match status" value="1"/>
</dbReference>
<keyword evidence="2" id="KW-0479">Metal-binding</keyword>
<proteinExistence type="predicted"/>
<feature type="compositionally biased region" description="Low complexity" evidence="8">
    <location>
        <begin position="8"/>
        <end position="20"/>
    </location>
</feature>
<reference evidence="9" key="1">
    <citation type="submission" date="2022-10" db="EMBL/GenBank/DDBJ databases">
        <title>The WGS of Solirubrobacter sp. CPCC 204708.</title>
        <authorList>
            <person name="Jiang Z."/>
        </authorList>
    </citation>
    <scope>NUCLEOTIDE SEQUENCE</scope>
    <source>
        <strain evidence="9">CPCC 204708</strain>
    </source>
</reference>
<keyword evidence="6" id="KW-0862">Zinc</keyword>
<dbReference type="SUPFAM" id="SSF55166">
    <property type="entry name" value="Hedgehog/DD-peptidase"/>
    <property type="match status" value="1"/>
</dbReference>
<evidence type="ECO:0000256" key="8">
    <source>
        <dbReference type="SAM" id="MobiDB-lite"/>
    </source>
</evidence>
<evidence type="ECO:0000313" key="9">
    <source>
        <dbReference type="EMBL" id="MDA0139620.1"/>
    </source>
</evidence>
<evidence type="ECO:0000313" key="10">
    <source>
        <dbReference type="Proteomes" id="UP001147700"/>
    </source>
</evidence>
<evidence type="ECO:0000256" key="6">
    <source>
        <dbReference type="ARBA" id="ARBA00022833"/>
    </source>
</evidence>
<dbReference type="Gene3D" id="3.30.1380.10">
    <property type="match status" value="1"/>
</dbReference>
<dbReference type="InterPro" id="IPR009045">
    <property type="entry name" value="Zn_M74/Hedgehog-like"/>
</dbReference>
<feature type="non-terminal residue" evidence="9">
    <location>
        <position position="1"/>
    </location>
</feature>
<evidence type="ECO:0000256" key="1">
    <source>
        <dbReference type="ARBA" id="ARBA00022670"/>
    </source>
</evidence>
<keyword evidence="1" id="KW-0645">Protease</keyword>
<keyword evidence="3" id="KW-0732">Signal</keyword>
<gene>
    <name evidence="9" type="ORF">OJ962_19120</name>
</gene>
<accession>A0ABT4RM25</accession>
<comment type="caution">
    <text evidence="9">The sequence shown here is derived from an EMBL/GenBank/DDBJ whole genome shotgun (WGS) entry which is preliminary data.</text>
</comment>
<dbReference type="RefSeq" id="WP_270006534.1">
    <property type="nucleotide sequence ID" value="NZ_JAPCID010000027.1"/>
</dbReference>
<keyword evidence="10" id="KW-1185">Reference proteome</keyword>
<organism evidence="9 10">
    <name type="scientific">Solirubrobacter deserti</name>
    <dbReference type="NCBI Taxonomy" id="2282478"/>
    <lineage>
        <taxon>Bacteria</taxon>
        <taxon>Bacillati</taxon>
        <taxon>Actinomycetota</taxon>
        <taxon>Thermoleophilia</taxon>
        <taxon>Solirubrobacterales</taxon>
        <taxon>Solirubrobacteraceae</taxon>
        <taxon>Solirubrobacter</taxon>
    </lineage>
</organism>
<keyword evidence="7" id="KW-0482">Metalloprotease</keyword>
<dbReference type="EMBL" id="JAPCID010000027">
    <property type="protein sequence ID" value="MDA0139620.1"/>
    <property type="molecule type" value="Genomic_DNA"/>
</dbReference>
<sequence length="211" mass="23283">ARGDDARPSGGASEARGGPRAARRARPPARPRGPAAPPVAWRSSRALGSPTGGRLVRGVKLPVRGTHFLTWDPVRKTTPNRWWRRYGTDELVRLLLRVTRAFARAHPHAPRLLIGDLSRPRGGDFGRAYGPLGHVSHQNGLDADVYYPRKDGRERAPLTAAQVDRRLAQDLVDRFIRAGVPTLLVGPSLKLRGRGVQPWPNHDNHVHIRLG</sequence>
<evidence type="ECO:0000256" key="3">
    <source>
        <dbReference type="ARBA" id="ARBA00022729"/>
    </source>
</evidence>
<evidence type="ECO:0000256" key="5">
    <source>
        <dbReference type="ARBA" id="ARBA00022801"/>
    </source>
</evidence>
<keyword evidence="4" id="KW-0574">Periplasm</keyword>
<protein>
    <submittedName>
        <fullName evidence="9">Penicillin-insensitive murein endopeptidase</fullName>
    </submittedName>
</protein>
<dbReference type="InterPro" id="IPR005073">
    <property type="entry name" value="Peptidase_M74"/>
</dbReference>
<dbReference type="Proteomes" id="UP001147700">
    <property type="component" value="Unassembled WGS sequence"/>
</dbReference>
<evidence type="ECO:0000256" key="7">
    <source>
        <dbReference type="ARBA" id="ARBA00023049"/>
    </source>
</evidence>
<evidence type="ECO:0000256" key="2">
    <source>
        <dbReference type="ARBA" id="ARBA00022723"/>
    </source>
</evidence>
<keyword evidence="5" id="KW-0378">Hydrolase</keyword>